<feature type="transmembrane region" description="Helical" evidence="8">
    <location>
        <begin position="249"/>
        <end position="275"/>
    </location>
</feature>
<sequence length="368" mass="38090">MPQSAPPPRPPLSALWTDGLGRASVRSVQVLAVAALIAALLWAVTRVPLVLVPVMIAAILASAISPLVRWLAVRRWPRALAVAVSFLAILAVFGGIVTGIVFLVRAQAAEIADRFANGIAQLHSFLNNGPFRISDAQLSSLRDSVQRVLSDGNVAAEALTGAQTVTELFTATVLLVVVLFFFLKDGAKIRGFLIGFMPRAHQPTARRAAESSARVLGGYVRGTAIVAATDAVIVGIALVILHVPLPAPLAVFVFIGAFIPIIGGTIAGSLAVLAALVSNGPVVALIVLGVLIGVSQLEHHLLQPLFMGRVLRIHGLAIVLSLAAGALLAGIVGALLAVPTMAVAWTVIKTCTEGDEAGGEEAPTPDRA</sequence>
<evidence type="ECO:0000256" key="7">
    <source>
        <dbReference type="ARBA" id="ARBA00023136"/>
    </source>
</evidence>
<dbReference type="InterPro" id="IPR002549">
    <property type="entry name" value="AI-2E-like"/>
</dbReference>
<reference evidence="9 10" key="1">
    <citation type="submission" date="2022-03" db="EMBL/GenBank/DDBJ databases">
        <title>Sinomonas sp. isolated from a soil.</title>
        <authorList>
            <person name="Han J."/>
            <person name="Kim D.-U."/>
        </authorList>
    </citation>
    <scope>NUCLEOTIDE SEQUENCE [LARGE SCALE GENOMIC DNA]</scope>
    <source>
        <strain evidence="9 10">5-5</strain>
    </source>
</reference>
<evidence type="ECO:0000256" key="4">
    <source>
        <dbReference type="ARBA" id="ARBA00022475"/>
    </source>
</evidence>
<dbReference type="PANTHER" id="PTHR21716">
    <property type="entry name" value="TRANSMEMBRANE PROTEIN"/>
    <property type="match status" value="1"/>
</dbReference>
<evidence type="ECO:0000256" key="2">
    <source>
        <dbReference type="ARBA" id="ARBA00009773"/>
    </source>
</evidence>
<feature type="transmembrane region" description="Helical" evidence="8">
    <location>
        <begin position="165"/>
        <end position="183"/>
    </location>
</feature>
<dbReference type="EMBL" id="JAKZBV010000001">
    <property type="protein sequence ID" value="MCH6469887.1"/>
    <property type="molecule type" value="Genomic_DNA"/>
</dbReference>
<evidence type="ECO:0000256" key="6">
    <source>
        <dbReference type="ARBA" id="ARBA00022989"/>
    </source>
</evidence>
<keyword evidence="7 8" id="KW-0472">Membrane</keyword>
<keyword evidence="4" id="KW-1003">Cell membrane</keyword>
<feature type="transmembrane region" description="Helical" evidence="8">
    <location>
        <begin position="28"/>
        <end position="44"/>
    </location>
</feature>
<keyword evidence="6 8" id="KW-1133">Transmembrane helix</keyword>
<feature type="transmembrane region" description="Helical" evidence="8">
    <location>
        <begin position="79"/>
        <end position="104"/>
    </location>
</feature>
<evidence type="ECO:0000313" key="10">
    <source>
        <dbReference type="Proteomes" id="UP001202922"/>
    </source>
</evidence>
<name>A0ABS9U0F1_9MICC</name>
<dbReference type="Proteomes" id="UP001202922">
    <property type="component" value="Unassembled WGS sequence"/>
</dbReference>
<feature type="transmembrane region" description="Helical" evidence="8">
    <location>
        <begin position="313"/>
        <end position="338"/>
    </location>
</feature>
<organism evidence="9 10">
    <name type="scientific">Sinomonas terrae</name>
    <dbReference type="NCBI Taxonomy" id="2908838"/>
    <lineage>
        <taxon>Bacteria</taxon>
        <taxon>Bacillati</taxon>
        <taxon>Actinomycetota</taxon>
        <taxon>Actinomycetes</taxon>
        <taxon>Micrococcales</taxon>
        <taxon>Micrococcaceae</taxon>
        <taxon>Sinomonas</taxon>
    </lineage>
</organism>
<proteinExistence type="inferred from homology"/>
<gene>
    <name evidence="9" type="ORF">L0M17_07800</name>
</gene>
<protein>
    <submittedName>
        <fullName evidence="9">AI-2E family transporter</fullName>
    </submittedName>
</protein>
<evidence type="ECO:0000313" key="9">
    <source>
        <dbReference type="EMBL" id="MCH6469887.1"/>
    </source>
</evidence>
<comment type="subcellular location">
    <subcellularLocation>
        <location evidence="1">Cell membrane</location>
        <topology evidence="1">Multi-pass membrane protein</topology>
    </subcellularLocation>
</comment>
<dbReference type="RefSeq" id="WP_241053360.1">
    <property type="nucleotide sequence ID" value="NZ_JAKZBV010000001.1"/>
</dbReference>
<evidence type="ECO:0000256" key="8">
    <source>
        <dbReference type="SAM" id="Phobius"/>
    </source>
</evidence>
<feature type="transmembrane region" description="Helical" evidence="8">
    <location>
        <begin position="224"/>
        <end position="243"/>
    </location>
</feature>
<accession>A0ABS9U0F1</accession>
<keyword evidence="10" id="KW-1185">Reference proteome</keyword>
<feature type="transmembrane region" description="Helical" evidence="8">
    <location>
        <begin position="50"/>
        <end position="72"/>
    </location>
</feature>
<evidence type="ECO:0000256" key="3">
    <source>
        <dbReference type="ARBA" id="ARBA00022448"/>
    </source>
</evidence>
<feature type="transmembrane region" description="Helical" evidence="8">
    <location>
        <begin position="282"/>
        <end position="301"/>
    </location>
</feature>
<keyword evidence="5 8" id="KW-0812">Transmembrane</keyword>
<evidence type="ECO:0000256" key="1">
    <source>
        <dbReference type="ARBA" id="ARBA00004651"/>
    </source>
</evidence>
<keyword evidence="3" id="KW-0813">Transport</keyword>
<dbReference type="PANTHER" id="PTHR21716:SF53">
    <property type="entry name" value="PERMEASE PERM-RELATED"/>
    <property type="match status" value="1"/>
</dbReference>
<comment type="similarity">
    <text evidence="2">Belongs to the autoinducer-2 exporter (AI-2E) (TC 2.A.86) family.</text>
</comment>
<evidence type="ECO:0000256" key="5">
    <source>
        <dbReference type="ARBA" id="ARBA00022692"/>
    </source>
</evidence>
<comment type="caution">
    <text evidence="9">The sequence shown here is derived from an EMBL/GenBank/DDBJ whole genome shotgun (WGS) entry which is preliminary data.</text>
</comment>
<dbReference type="Pfam" id="PF01594">
    <property type="entry name" value="AI-2E_transport"/>
    <property type="match status" value="1"/>
</dbReference>